<protein>
    <submittedName>
        <fullName>Class III acidic chitinase</fullName>
        <ecNumber>3.2.1.14</ecNumber>
    </submittedName>
</protein>
<dbReference type="Gene3D" id="3.20.20.80">
    <property type="entry name" value="Glycosidases"/>
    <property type="match status" value="1"/>
</dbReference>
<reference key="1">
    <citation type="journal article" date="1993" name="Planta">
        <authorList>
            <person name="Vogelsang R."/>
            <person name="Barz W."/>
        </authorList>
    </citation>
    <scope>PROTEIN SEQUENCE</scope>
</reference>
<organism>
    <name type="scientific">Cicer arietinum</name>
    <name type="common">Chickpea</name>
    <name type="synonym">Garbanzo</name>
    <dbReference type="NCBI Taxonomy" id="3827"/>
    <lineage>
        <taxon>Eukaryota</taxon>
        <taxon>Viridiplantae</taxon>
        <taxon>Streptophyta</taxon>
        <taxon>Embryophyta</taxon>
        <taxon>Tracheophyta</taxon>
        <taxon>Spermatophyta</taxon>
        <taxon>Magnoliopsida</taxon>
        <taxon>eudicotyledons</taxon>
        <taxon>Gunneridae</taxon>
        <taxon>Pentapetalae</taxon>
        <taxon>rosids</taxon>
        <taxon>fabids</taxon>
        <taxon>Fabales</taxon>
        <taxon>Fabaceae</taxon>
        <taxon>Papilionoideae</taxon>
        <taxon>50 kb inversion clade</taxon>
        <taxon>NPAAA clade</taxon>
        <taxon>Hologalegina</taxon>
        <taxon>IRL clade</taxon>
        <taxon>Cicereae</taxon>
        <taxon>Cicer</taxon>
    </lineage>
</organism>
<proteinExistence type="evidence at protein level"/>
<sequence>AGIAVYWGQNGNEGSLQDACNTNNYQFVNI</sequence>
<dbReference type="EC" id="3.2.1.14"/>
<name>Q9S8T2_CICAR</name>
<keyword id="KW-0903">Direct protein sequencing</keyword>
<dbReference type="AlphaFoldDB" id="Q9S8T2"/>
<dbReference type="GO" id="GO:0008843">
    <property type="term" value="F:endochitinase activity"/>
    <property type="evidence" value="ECO:0007669"/>
    <property type="project" value="UniProtKB-EC"/>
</dbReference>
<dbReference type="SUPFAM" id="SSF51445">
    <property type="entry name" value="(Trans)glycosidases"/>
    <property type="match status" value="1"/>
</dbReference>
<accession>Q9S8T2</accession>
<dbReference type="InterPro" id="IPR017853">
    <property type="entry name" value="GH"/>
</dbReference>